<feature type="region of interest" description="Disordered" evidence="1">
    <location>
        <begin position="66"/>
        <end position="141"/>
    </location>
</feature>
<dbReference type="InterPro" id="IPR040648">
    <property type="entry name" value="HMGXB3_CxC4"/>
</dbReference>
<keyword evidence="4" id="KW-1185">Reference proteome</keyword>
<organism evidence="3 4">
    <name type="scientific">Marasmius tenuissimus</name>
    <dbReference type="NCBI Taxonomy" id="585030"/>
    <lineage>
        <taxon>Eukaryota</taxon>
        <taxon>Fungi</taxon>
        <taxon>Dikarya</taxon>
        <taxon>Basidiomycota</taxon>
        <taxon>Agaricomycotina</taxon>
        <taxon>Agaricomycetes</taxon>
        <taxon>Agaricomycetidae</taxon>
        <taxon>Agaricales</taxon>
        <taxon>Marasmiineae</taxon>
        <taxon>Marasmiaceae</taxon>
        <taxon>Marasmius</taxon>
    </lineage>
</organism>
<feature type="compositionally biased region" description="Basic residues" evidence="1">
    <location>
        <begin position="87"/>
        <end position="96"/>
    </location>
</feature>
<accession>A0ABR2ZZY3</accession>
<feature type="region of interest" description="Disordered" evidence="1">
    <location>
        <begin position="548"/>
        <end position="578"/>
    </location>
</feature>
<proteinExistence type="predicted"/>
<dbReference type="Proteomes" id="UP001437256">
    <property type="component" value="Unassembled WGS sequence"/>
</dbReference>
<evidence type="ECO:0000313" key="3">
    <source>
        <dbReference type="EMBL" id="KAL0067311.1"/>
    </source>
</evidence>
<protein>
    <recommendedName>
        <fullName evidence="2">HMG domain-containing protein</fullName>
    </recommendedName>
</protein>
<sequence length="759" mass="85940">MYSRGAGRDAYSADAAVWDDTLLEIDREESKDNTSGIWESLDRVDEASSLEVGVWDVWDRDVGEENWPQRESPMKKRRARNSGATSGRRRGVRKCSRGNPTTPPPTRATHNSSVMSPIPFTELSLPDPNHGGASGFEGSGRTAEELQSLEQYMDQYQAGSVGFIPIGTYLFVVQGWNKTKSEPTNRWFHLQALRVGEEVRITCKCPDGDRDGRCVHSETYLEFRDEDFREVEERMFRDGHVVWFWRERENRDASEGLLWTNRFSVGHGRDGINGRAMVTYSGLDSGGGVWSCSKCSGTCMHTAAAKSFFQQVLGEDVGEEFDANDMASEVEENVLMFEDGNNVNVVRQEETAISYLPIRPPEWAEIPGDTVHYQRLTRVDSFPSKIPLGESNRSSCGRGPSVIPDHLKVIKPCTIYTLTQKLTVEIELEPCSICQHRSHCFIGPDTRDLGLFNYNNSVLFTHEVLDEYTSRYTACETPFVAFVEAMGRVYSGRGGSFVKEDLFRSVWFAYVNIQDFSRDMTCDQCGTEPDCLIWDGVTLGFGRKHLSDSLKPPTHTDNSSPIRQRTYPKKPQMLPETRDQPLRRLVRRWVTASMKKKGSGSNDERDSARDSESFDLILRRLVLISEEMASLFKQTFTPNAQIDTKLKKLYGALFEQVAAEESVLQMIMPRSFGGLKDFTIRQDWNSASRLVDIPALYNVLEGEMKVNGRYPKDVIEASRWMHERAVQVLEHVTAKDAGISEEVAVNDTEDWKVADRVLL</sequence>
<evidence type="ECO:0000313" key="4">
    <source>
        <dbReference type="Proteomes" id="UP001437256"/>
    </source>
</evidence>
<dbReference type="EMBL" id="JBBXMP010000026">
    <property type="protein sequence ID" value="KAL0067311.1"/>
    <property type="molecule type" value="Genomic_DNA"/>
</dbReference>
<dbReference type="Pfam" id="PF18717">
    <property type="entry name" value="CxC4"/>
    <property type="match status" value="1"/>
</dbReference>
<evidence type="ECO:0000259" key="2">
    <source>
        <dbReference type="Pfam" id="PF18717"/>
    </source>
</evidence>
<gene>
    <name evidence="3" type="ORF">AAF712_005537</name>
</gene>
<comment type="caution">
    <text evidence="3">The sequence shown here is derived from an EMBL/GenBank/DDBJ whole genome shotgun (WGS) entry which is preliminary data.</text>
</comment>
<feature type="domain" description="HMG" evidence="2">
    <location>
        <begin position="388"/>
        <end position="510"/>
    </location>
</feature>
<reference evidence="3 4" key="1">
    <citation type="submission" date="2024-05" db="EMBL/GenBank/DDBJ databases">
        <title>A draft genome resource for the thread blight pathogen Marasmius tenuissimus strain MS-2.</title>
        <authorList>
            <person name="Yulfo-Soto G.E."/>
            <person name="Baruah I.K."/>
            <person name="Amoako-Attah I."/>
            <person name="Bukari Y."/>
            <person name="Meinhardt L.W."/>
            <person name="Bailey B.A."/>
            <person name="Cohen S.P."/>
        </authorList>
    </citation>
    <scope>NUCLEOTIDE SEQUENCE [LARGE SCALE GENOMIC DNA]</scope>
    <source>
        <strain evidence="3 4">MS-2</strain>
    </source>
</reference>
<name>A0ABR2ZZY3_9AGAR</name>
<evidence type="ECO:0000256" key="1">
    <source>
        <dbReference type="SAM" id="MobiDB-lite"/>
    </source>
</evidence>